<accession>A0AAU4JY03</accession>
<evidence type="ECO:0000313" key="2">
    <source>
        <dbReference type="Proteomes" id="UP001432128"/>
    </source>
</evidence>
<dbReference type="Gene3D" id="3.30.530.20">
    <property type="match status" value="1"/>
</dbReference>
<dbReference type="InterPro" id="IPR023393">
    <property type="entry name" value="START-like_dom_sf"/>
</dbReference>
<dbReference type="EMBL" id="CP108021">
    <property type="protein sequence ID" value="WUM18633.1"/>
    <property type="molecule type" value="Genomic_DNA"/>
</dbReference>
<proteinExistence type="predicted"/>
<organism evidence="1 2">
    <name type="scientific">Williamsia herbipolensis</name>
    <dbReference type="NCBI Taxonomy" id="1603258"/>
    <lineage>
        <taxon>Bacteria</taxon>
        <taxon>Bacillati</taxon>
        <taxon>Actinomycetota</taxon>
        <taxon>Actinomycetes</taxon>
        <taxon>Mycobacteriales</taxon>
        <taxon>Nocardiaceae</taxon>
        <taxon>Williamsia</taxon>
    </lineage>
</organism>
<gene>
    <name evidence="1" type="ORF">OG579_12870</name>
</gene>
<dbReference type="RefSeq" id="WP_328856244.1">
    <property type="nucleotide sequence ID" value="NZ_CP108021.1"/>
</dbReference>
<dbReference type="AlphaFoldDB" id="A0AAU4JY03"/>
<evidence type="ECO:0000313" key="1">
    <source>
        <dbReference type="EMBL" id="WUM18633.1"/>
    </source>
</evidence>
<name>A0AAU4JY03_9NOCA</name>
<dbReference type="InterPro" id="IPR019587">
    <property type="entry name" value="Polyketide_cyclase/dehydratase"/>
</dbReference>
<protein>
    <submittedName>
        <fullName evidence="1">SRPBCC family protein</fullName>
    </submittedName>
</protein>
<dbReference type="Proteomes" id="UP001432128">
    <property type="component" value="Chromosome"/>
</dbReference>
<dbReference type="Pfam" id="PF10604">
    <property type="entry name" value="Polyketide_cyc2"/>
    <property type="match status" value="1"/>
</dbReference>
<dbReference type="CDD" id="cd07821">
    <property type="entry name" value="PYR_PYL_RCAR_like"/>
    <property type="match status" value="1"/>
</dbReference>
<sequence length="161" mass="17972">MAFVNPVVVQRSRDIPVSPSAAFAATIPIDLTAVFCRWFGPIPPIREVRDQTGEWTSAPQRRTVLLTGGGSMREELVSVDAPRSFEYRLTDITGAMAPLVDHVDGRWRFDATGTGSTVVTWSWTLYPRSALVRPLVVALGWVWFGYARRGLEQLERLITPN</sequence>
<dbReference type="KEGG" id="whr:OG579_12870"/>
<keyword evidence="2" id="KW-1185">Reference proteome</keyword>
<reference evidence="1 2" key="1">
    <citation type="submission" date="2022-10" db="EMBL/GenBank/DDBJ databases">
        <title>The complete genomes of actinobacterial strains from the NBC collection.</title>
        <authorList>
            <person name="Joergensen T.S."/>
            <person name="Alvarez Arevalo M."/>
            <person name="Sterndorff E.B."/>
            <person name="Faurdal D."/>
            <person name="Vuksanovic O."/>
            <person name="Mourched A.-S."/>
            <person name="Charusanti P."/>
            <person name="Shaw S."/>
            <person name="Blin K."/>
            <person name="Weber T."/>
        </authorList>
    </citation>
    <scope>NUCLEOTIDE SEQUENCE [LARGE SCALE GENOMIC DNA]</scope>
    <source>
        <strain evidence="1 2">NBC_00319</strain>
    </source>
</reference>
<dbReference type="SUPFAM" id="SSF55961">
    <property type="entry name" value="Bet v1-like"/>
    <property type="match status" value="1"/>
</dbReference>